<feature type="chain" id="PRO_5038876715" evidence="6">
    <location>
        <begin position="32"/>
        <end position="352"/>
    </location>
</feature>
<evidence type="ECO:0000256" key="1">
    <source>
        <dbReference type="ARBA" id="ARBA00004196"/>
    </source>
</evidence>
<organism evidence="8 9">
    <name type="scientific">Candidatus Brachybacterium merdavium</name>
    <dbReference type="NCBI Taxonomy" id="2838513"/>
    <lineage>
        <taxon>Bacteria</taxon>
        <taxon>Bacillati</taxon>
        <taxon>Actinomycetota</taxon>
        <taxon>Actinomycetes</taxon>
        <taxon>Micrococcales</taxon>
        <taxon>Dermabacteraceae</taxon>
        <taxon>Brachybacterium</taxon>
    </lineage>
</organism>
<keyword evidence="3" id="KW-0813">Transport</keyword>
<evidence type="ECO:0000256" key="4">
    <source>
        <dbReference type="ARBA" id="ARBA00022729"/>
    </source>
</evidence>
<evidence type="ECO:0000256" key="2">
    <source>
        <dbReference type="ARBA" id="ARBA00008814"/>
    </source>
</evidence>
<dbReference type="SUPFAM" id="SSF53807">
    <property type="entry name" value="Helical backbone' metal receptor"/>
    <property type="match status" value="1"/>
</dbReference>
<dbReference type="InterPro" id="IPR002491">
    <property type="entry name" value="ABC_transptr_periplasmic_BD"/>
</dbReference>
<comment type="caution">
    <text evidence="8">The sequence shown here is derived from an EMBL/GenBank/DDBJ whole genome shotgun (WGS) entry which is preliminary data.</text>
</comment>
<feature type="domain" description="Fe/B12 periplasmic-binding" evidence="7">
    <location>
        <begin position="69"/>
        <end position="348"/>
    </location>
</feature>
<reference evidence="8" key="1">
    <citation type="journal article" date="2021" name="PeerJ">
        <title>Extensive microbial diversity within the chicken gut microbiome revealed by metagenomics and culture.</title>
        <authorList>
            <person name="Gilroy R."/>
            <person name="Ravi A."/>
            <person name="Getino M."/>
            <person name="Pursley I."/>
            <person name="Horton D.L."/>
            <person name="Alikhan N.F."/>
            <person name="Baker D."/>
            <person name="Gharbi K."/>
            <person name="Hall N."/>
            <person name="Watson M."/>
            <person name="Adriaenssens E.M."/>
            <person name="Foster-Nyarko E."/>
            <person name="Jarju S."/>
            <person name="Secka A."/>
            <person name="Antonio M."/>
            <person name="Oren A."/>
            <person name="Chaudhuri R.R."/>
            <person name="La Ragione R."/>
            <person name="Hildebrand F."/>
            <person name="Pallen M.J."/>
        </authorList>
    </citation>
    <scope>NUCLEOTIDE SEQUENCE</scope>
    <source>
        <strain evidence="8">ChiHjej13B12-24818</strain>
    </source>
</reference>
<dbReference type="PROSITE" id="PS51257">
    <property type="entry name" value="PROKAR_LIPOPROTEIN"/>
    <property type="match status" value="1"/>
</dbReference>
<feature type="region of interest" description="Disordered" evidence="5">
    <location>
        <begin position="29"/>
        <end position="49"/>
    </location>
</feature>
<keyword evidence="4 6" id="KW-0732">Signal</keyword>
<protein>
    <submittedName>
        <fullName evidence="8">ABC transporter substrate-binding protein</fullName>
    </submittedName>
</protein>
<dbReference type="InterPro" id="IPR051313">
    <property type="entry name" value="Bact_iron-sidero_bind"/>
</dbReference>
<dbReference type="EMBL" id="DWZH01000012">
    <property type="protein sequence ID" value="HJB09254.1"/>
    <property type="molecule type" value="Genomic_DNA"/>
</dbReference>
<proteinExistence type="inferred from homology"/>
<dbReference type="GO" id="GO:0030288">
    <property type="term" value="C:outer membrane-bounded periplasmic space"/>
    <property type="evidence" value="ECO:0007669"/>
    <property type="project" value="TreeGrafter"/>
</dbReference>
<dbReference type="PROSITE" id="PS50983">
    <property type="entry name" value="FE_B12_PBP"/>
    <property type="match status" value="1"/>
</dbReference>
<evidence type="ECO:0000313" key="8">
    <source>
        <dbReference type="EMBL" id="HJB09254.1"/>
    </source>
</evidence>
<reference evidence="8" key="2">
    <citation type="submission" date="2021-04" db="EMBL/GenBank/DDBJ databases">
        <authorList>
            <person name="Gilroy R."/>
        </authorList>
    </citation>
    <scope>NUCLEOTIDE SEQUENCE</scope>
    <source>
        <strain evidence="8">ChiHjej13B12-24818</strain>
    </source>
</reference>
<evidence type="ECO:0000256" key="5">
    <source>
        <dbReference type="SAM" id="MobiDB-lite"/>
    </source>
</evidence>
<accession>A0A9D2LAZ5</accession>
<evidence type="ECO:0000256" key="6">
    <source>
        <dbReference type="SAM" id="SignalP"/>
    </source>
</evidence>
<dbReference type="Proteomes" id="UP000823823">
    <property type="component" value="Unassembled WGS sequence"/>
</dbReference>
<comment type="similarity">
    <text evidence="2">Belongs to the bacterial solute-binding protein 8 family.</text>
</comment>
<dbReference type="Gene3D" id="3.40.50.1980">
    <property type="entry name" value="Nitrogenase molybdenum iron protein domain"/>
    <property type="match status" value="2"/>
</dbReference>
<dbReference type="Pfam" id="PF01497">
    <property type="entry name" value="Peripla_BP_2"/>
    <property type="match status" value="1"/>
</dbReference>
<name>A0A9D2LAZ5_9MICO</name>
<dbReference type="PANTHER" id="PTHR30532">
    <property type="entry name" value="IRON III DICITRATE-BINDING PERIPLASMIC PROTEIN"/>
    <property type="match status" value="1"/>
</dbReference>
<sequence>MTRLSRRAFAGTSSAALLVLLTACSSSEGEADDSGAAGSSDSGGATGADGAITVEHAFGTTEIPAAPERITTVAWANHEVPLALGVVPQGMAAATFGDDDDNGLLPWVEAKLEELGGEVPVLFDESDGIDFEGVGDTGPEVILAAYSGLTQEDFDTLSEIAPTVPFPEIAWGTSWREMITINATAMGLAAAGEDLVAELEAEIEEAVAAHPAIAGKNAMFLTHVDTSDLSTVSFYTAHDTRTRFFEDLGMVIAPSVVAASEDTAEFATSISAEQADAFNDVEIIVTYGDDSLLEALQADPLLSQMPAVSSGAVVNLPGDSPLGTAANPTPLAISYILEDYLVELDRAASSSS</sequence>
<dbReference type="PANTHER" id="PTHR30532:SF24">
    <property type="entry name" value="FERRIC ENTEROBACTIN-BINDING PERIPLASMIC PROTEIN FEPB"/>
    <property type="match status" value="1"/>
</dbReference>
<dbReference type="AlphaFoldDB" id="A0A9D2LAZ5"/>
<evidence type="ECO:0000259" key="7">
    <source>
        <dbReference type="PROSITE" id="PS50983"/>
    </source>
</evidence>
<comment type="subcellular location">
    <subcellularLocation>
        <location evidence="1">Cell envelope</location>
    </subcellularLocation>
</comment>
<dbReference type="GO" id="GO:1901678">
    <property type="term" value="P:iron coordination entity transport"/>
    <property type="evidence" value="ECO:0007669"/>
    <property type="project" value="UniProtKB-ARBA"/>
</dbReference>
<evidence type="ECO:0000256" key="3">
    <source>
        <dbReference type="ARBA" id="ARBA00022448"/>
    </source>
</evidence>
<feature type="signal peptide" evidence="6">
    <location>
        <begin position="1"/>
        <end position="31"/>
    </location>
</feature>
<gene>
    <name evidence="8" type="ORF">H9786_01790</name>
</gene>
<evidence type="ECO:0000313" key="9">
    <source>
        <dbReference type="Proteomes" id="UP000823823"/>
    </source>
</evidence>